<name>A0A7J8PSC8_GOSRA</name>
<accession>A0A7J8PSC8</accession>
<evidence type="ECO:0000313" key="2">
    <source>
        <dbReference type="Proteomes" id="UP000593578"/>
    </source>
</evidence>
<sequence length="59" mass="6597">MASIWLSGLLGFMYKKGILEAIGGLIGKVENFDFRTDSKTQGRFSRMAIFINLDKPLIS</sequence>
<comment type="caution">
    <text evidence="1">The sequence shown here is derived from an EMBL/GenBank/DDBJ whole genome shotgun (WGS) entry which is preliminary data.</text>
</comment>
<dbReference type="EMBL" id="JABEZZ010000008">
    <property type="protein sequence ID" value="MBA0592201.1"/>
    <property type="molecule type" value="Genomic_DNA"/>
</dbReference>
<proteinExistence type="predicted"/>
<evidence type="ECO:0000313" key="1">
    <source>
        <dbReference type="EMBL" id="MBA0592201.1"/>
    </source>
</evidence>
<organism evidence="1 2">
    <name type="scientific">Gossypium raimondii</name>
    <name type="common">Peruvian cotton</name>
    <name type="synonym">Gossypium klotzschianum subsp. raimondii</name>
    <dbReference type="NCBI Taxonomy" id="29730"/>
    <lineage>
        <taxon>Eukaryota</taxon>
        <taxon>Viridiplantae</taxon>
        <taxon>Streptophyta</taxon>
        <taxon>Embryophyta</taxon>
        <taxon>Tracheophyta</taxon>
        <taxon>Spermatophyta</taxon>
        <taxon>Magnoliopsida</taxon>
        <taxon>eudicotyledons</taxon>
        <taxon>Gunneridae</taxon>
        <taxon>Pentapetalae</taxon>
        <taxon>rosids</taxon>
        <taxon>malvids</taxon>
        <taxon>Malvales</taxon>
        <taxon>Malvaceae</taxon>
        <taxon>Malvoideae</taxon>
        <taxon>Gossypium</taxon>
    </lineage>
</organism>
<reference evidence="1 2" key="1">
    <citation type="journal article" date="2019" name="Genome Biol. Evol.">
        <title>Insights into the evolution of the New World diploid cottons (Gossypium, subgenus Houzingenia) based on genome sequencing.</title>
        <authorList>
            <person name="Grover C.E."/>
            <person name="Arick M.A. 2nd"/>
            <person name="Thrash A."/>
            <person name="Conover J.L."/>
            <person name="Sanders W.S."/>
            <person name="Peterson D.G."/>
            <person name="Frelichowski J.E."/>
            <person name="Scheffler J.A."/>
            <person name="Scheffler B.E."/>
            <person name="Wendel J.F."/>
        </authorList>
    </citation>
    <scope>NUCLEOTIDE SEQUENCE [LARGE SCALE GENOMIC DNA]</scope>
    <source>
        <strain evidence="1">8</strain>
        <tissue evidence="1">Leaf</tissue>
    </source>
</reference>
<gene>
    <name evidence="1" type="ORF">Gorai_009185</name>
</gene>
<protein>
    <recommendedName>
        <fullName evidence="3">DUF4283 domain-containing protein</fullName>
    </recommendedName>
</protein>
<dbReference type="AlphaFoldDB" id="A0A7J8PSC8"/>
<evidence type="ECO:0008006" key="3">
    <source>
        <dbReference type="Google" id="ProtNLM"/>
    </source>
</evidence>
<dbReference type="Proteomes" id="UP000593578">
    <property type="component" value="Unassembled WGS sequence"/>
</dbReference>